<dbReference type="Proteomes" id="UP001501243">
    <property type="component" value="Unassembled WGS sequence"/>
</dbReference>
<feature type="region of interest" description="Disordered" evidence="1">
    <location>
        <begin position="1"/>
        <end position="44"/>
    </location>
</feature>
<protein>
    <submittedName>
        <fullName evidence="3">Uncharacterized protein</fullName>
    </submittedName>
</protein>
<sequence>MVAAGSAPLATPTAESAASAEPALAQAQAEEATTPPAPTINSPDGRLTLTATSLTVLGQTFGLRELERAEVQPVRWLLWYLLGGMGLAIVLILFLNNWLRTLPTMAGLLATALMLLYGHRGTNRLRLWLLGREAAHFALPGDADAWRRLVGEANRRIYRAHDQAAAEAAAALAALEAAHNAEVAAAIEAVGEPPGPEPAVSHPPA</sequence>
<evidence type="ECO:0000256" key="2">
    <source>
        <dbReference type="SAM" id="Phobius"/>
    </source>
</evidence>
<proteinExistence type="predicted"/>
<keyword evidence="2" id="KW-0812">Transmembrane</keyword>
<keyword evidence="2" id="KW-0472">Membrane</keyword>
<evidence type="ECO:0000313" key="3">
    <source>
        <dbReference type="EMBL" id="GAA4506157.1"/>
    </source>
</evidence>
<comment type="caution">
    <text evidence="3">The sequence shown here is derived from an EMBL/GenBank/DDBJ whole genome shotgun (WGS) entry which is preliminary data.</text>
</comment>
<evidence type="ECO:0000313" key="4">
    <source>
        <dbReference type="Proteomes" id="UP001501243"/>
    </source>
</evidence>
<name>A0ABP8QP06_9BACT</name>
<feature type="transmembrane region" description="Helical" evidence="2">
    <location>
        <begin position="101"/>
        <end position="118"/>
    </location>
</feature>
<feature type="compositionally biased region" description="Low complexity" evidence="1">
    <location>
        <begin position="7"/>
        <end position="34"/>
    </location>
</feature>
<reference evidence="4" key="1">
    <citation type="journal article" date="2019" name="Int. J. Syst. Evol. Microbiol.">
        <title>The Global Catalogue of Microorganisms (GCM) 10K type strain sequencing project: providing services to taxonomists for standard genome sequencing and annotation.</title>
        <authorList>
            <consortium name="The Broad Institute Genomics Platform"/>
            <consortium name="The Broad Institute Genome Sequencing Center for Infectious Disease"/>
            <person name="Wu L."/>
            <person name="Ma J."/>
        </authorList>
    </citation>
    <scope>NUCLEOTIDE SEQUENCE [LARGE SCALE GENOMIC DNA]</scope>
    <source>
        <strain evidence="4">JCM 17841</strain>
    </source>
</reference>
<feature type="transmembrane region" description="Helical" evidence="2">
    <location>
        <begin position="76"/>
        <end position="95"/>
    </location>
</feature>
<dbReference type="EMBL" id="BAABGQ010000008">
    <property type="protein sequence ID" value="GAA4506157.1"/>
    <property type="molecule type" value="Genomic_DNA"/>
</dbReference>
<accession>A0ABP8QP06</accession>
<evidence type="ECO:0000256" key="1">
    <source>
        <dbReference type="SAM" id="MobiDB-lite"/>
    </source>
</evidence>
<keyword evidence="4" id="KW-1185">Reference proteome</keyword>
<keyword evidence="2" id="KW-1133">Transmembrane helix</keyword>
<gene>
    <name evidence="3" type="ORF">GCM10023172_35060</name>
</gene>
<organism evidence="3 4">
    <name type="scientific">Hymenobacter ginsengisoli</name>
    <dbReference type="NCBI Taxonomy" id="1051626"/>
    <lineage>
        <taxon>Bacteria</taxon>
        <taxon>Pseudomonadati</taxon>
        <taxon>Bacteroidota</taxon>
        <taxon>Cytophagia</taxon>
        <taxon>Cytophagales</taxon>
        <taxon>Hymenobacteraceae</taxon>
        <taxon>Hymenobacter</taxon>
    </lineage>
</organism>